<proteinExistence type="predicted"/>
<evidence type="ECO:0000313" key="4">
    <source>
        <dbReference type="EMBL" id="TDT34410.1"/>
    </source>
</evidence>
<evidence type="ECO:0000256" key="2">
    <source>
        <dbReference type="SAM" id="Phobius"/>
    </source>
</evidence>
<gene>
    <name evidence="4" type="ORF">CLV29_2076</name>
</gene>
<keyword evidence="5" id="KW-1185">Reference proteome</keyword>
<evidence type="ECO:0000256" key="1">
    <source>
        <dbReference type="SAM" id="MobiDB-lite"/>
    </source>
</evidence>
<dbReference type="RefSeq" id="WP_133754784.1">
    <property type="nucleotide sequence ID" value="NZ_SOAW01000001.1"/>
</dbReference>
<feature type="transmembrane region" description="Helical" evidence="2">
    <location>
        <begin position="153"/>
        <end position="183"/>
    </location>
</feature>
<dbReference type="OrthoDB" id="4374883at2"/>
<feature type="transmembrane region" description="Helical" evidence="2">
    <location>
        <begin position="195"/>
        <end position="226"/>
    </location>
</feature>
<evidence type="ECO:0000313" key="5">
    <source>
        <dbReference type="Proteomes" id="UP000295371"/>
    </source>
</evidence>
<dbReference type="EMBL" id="SOAW01000001">
    <property type="protein sequence ID" value="TDT34410.1"/>
    <property type="molecule type" value="Genomic_DNA"/>
</dbReference>
<keyword evidence="2" id="KW-0472">Membrane</keyword>
<feature type="compositionally biased region" description="Low complexity" evidence="1">
    <location>
        <begin position="39"/>
        <end position="56"/>
    </location>
</feature>
<protein>
    <submittedName>
        <fullName evidence="4">Uncharacterized protein DUF4190</fullName>
    </submittedName>
</protein>
<feature type="compositionally biased region" description="Low complexity" evidence="1">
    <location>
        <begin position="89"/>
        <end position="112"/>
    </location>
</feature>
<feature type="region of interest" description="Disordered" evidence="1">
    <location>
        <begin position="89"/>
        <end position="124"/>
    </location>
</feature>
<name>A0A4R7JA35_9ACTN</name>
<keyword evidence="2" id="KW-1133">Transmembrane helix</keyword>
<dbReference type="AlphaFoldDB" id="A0A4R7JA35"/>
<accession>A0A4R7JA35</accession>
<dbReference type="Pfam" id="PF13828">
    <property type="entry name" value="DUF4190"/>
    <property type="match status" value="1"/>
</dbReference>
<reference evidence="4 5" key="1">
    <citation type="submission" date="2019-03" db="EMBL/GenBank/DDBJ databases">
        <title>Genomic Encyclopedia of Archaeal and Bacterial Type Strains, Phase II (KMG-II): from individual species to whole genera.</title>
        <authorList>
            <person name="Goeker M."/>
        </authorList>
    </citation>
    <scope>NUCLEOTIDE SEQUENCE [LARGE SCALE GENOMIC DNA]</scope>
    <source>
        <strain evidence="4 5">DSM 24323</strain>
    </source>
</reference>
<evidence type="ECO:0000259" key="3">
    <source>
        <dbReference type="Pfam" id="PF13828"/>
    </source>
</evidence>
<feature type="region of interest" description="Disordered" evidence="1">
    <location>
        <begin position="1"/>
        <end position="56"/>
    </location>
</feature>
<keyword evidence="2" id="KW-0812">Transmembrane</keyword>
<dbReference type="InterPro" id="IPR025241">
    <property type="entry name" value="DUF4190"/>
</dbReference>
<organism evidence="4 5">
    <name type="scientific">Naumannella halotolerans</name>
    <dbReference type="NCBI Taxonomy" id="993414"/>
    <lineage>
        <taxon>Bacteria</taxon>
        <taxon>Bacillati</taxon>
        <taxon>Actinomycetota</taxon>
        <taxon>Actinomycetes</taxon>
        <taxon>Propionibacteriales</taxon>
        <taxon>Propionibacteriaceae</taxon>
        <taxon>Naumannella</taxon>
    </lineage>
</organism>
<sequence length="230" mass="23586">MSGPNFSRPDSHEPTNWGASGQGPAEYGQSAYGQGGYDQAGYGHDTQGYGSDSSGYGSVPADQAFAFYDPYGQPSSGYSDSGYGASGYAEPDGYGQPSSGYSDSGYGASGYAEPDGYGQPSNYGDHGYGQSYQPDLVQPAAPYPYLAPRPTNALAIVSLCCGLGSFVVGISWIVGIITGHLALRQIARTGEQGHGLAVAGLIVSYLFGAFFAAIVAIYIVVIALAIGSSV</sequence>
<feature type="domain" description="DUF4190" evidence="3">
    <location>
        <begin position="154"/>
        <end position="212"/>
    </location>
</feature>
<dbReference type="Proteomes" id="UP000295371">
    <property type="component" value="Unassembled WGS sequence"/>
</dbReference>
<comment type="caution">
    <text evidence="4">The sequence shown here is derived from an EMBL/GenBank/DDBJ whole genome shotgun (WGS) entry which is preliminary data.</text>
</comment>